<dbReference type="GO" id="GO:0043565">
    <property type="term" value="F:sequence-specific DNA binding"/>
    <property type="evidence" value="ECO:0007669"/>
    <property type="project" value="InterPro"/>
</dbReference>
<keyword evidence="10" id="KW-1185">Reference proteome</keyword>
<keyword evidence="3" id="KW-0238">DNA-binding</keyword>
<dbReference type="EMBL" id="AMRG01000005">
    <property type="protein sequence ID" value="EKE84546.1"/>
    <property type="molecule type" value="Genomic_DNA"/>
</dbReference>
<dbReference type="InterPro" id="IPR009057">
    <property type="entry name" value="Homeodomain-like_sf"/>
</dbReference>
<evidence type="ECO:0000313" key="10">
    <source>
        <dbReference type="Proteomes" id="UP000014115"/>
    </source>
</evidence>
<evidence type="ECO:0000256" key="7">
    <source>
        <dbReference type="SAM" id="MobiDB-lite"/>
    </source>
</evidence>
<accession>K2JM17</accession>
<dbReference type="AlphaFoldDB" id="K2JM17"/>
<dbReference type="Proteomes" id="UP000014115">
    <property type="component" value="Unassembled WGS sequence"/>
</dbReference>
<keyword evidence="4" id="KW-0010">Activator</keyword>
<dbReference type="PRINTS" id="PR01590">
    <property type="entry name" value="HTHFIS"/>
</dbReference>
<dbReference type="eggNOG" id="COG2901">
    <property type="taxonomic scope" value="Bacteria"/>
</dbReference>
<dbReference type="FunFam" id="1.10.10.60:FF:000006">
    <property type="entry name" value="DNA-binding protein Fis"/>
    <property type="match status" value="1"/>
</dbReference>
<evidence type="ECO:0000256" key="2">
    <source>
        <dbReference type="ARBA" id="ARBA00023015"/>
    </source>
</evidence>
<keyword evidence="5" id="KW-0804">Transcription</keyword>
<reference evidence="9 10" key="1">
    <citation type="journal article" date="2012" name="J. Bacteriol.">
        <title>Genome Sequence of Idiomarina xiamenensis Type Strain 10-D-4.</title>
        <authorList>
            <person name="Lai Q."/>
            <person name="Wang L."/>
            <person name="Wang W."/>
            <person name="Shao Z."/>
        </authorList>
    </citation>
    <scope>NUCLEOTIDE SEQUENCE [LARGE SCALE GENOMIC DNA]</scope>
    <source>
        <strain evidence="9 10">10-D-4</strain>
    </source>
</reference>
<evidence type="ECO:0000256" key="1">
    <source>
        <dbReference type="ARBA" id="ARBA00008559"/>
    </source>
</evidence>
<evidence type="ECO:0000256" key="5">
    <source>
        <dbReference type="ARBA" id="ARBA00023163"/>
    </source>
</evidence>
<dbReference type="PANTHER" id="PTHR47918:SF1">
    <property type="entry name" value="DNA-BINDING PROTEIN FIS"/>
    <property type="match status" value="1"/>
</dbReference>
<sequence>MFDQNVNRENVSPLTTIGNNAQPKPLRDSVKQALHKFLQQLDGQDPEELYELVLSEVEAPLLEEVMTYTRGNQTRAATMLGINRGTLRKKLKKYGMN</sequence>
<dbReference type="SUPFAM" id="SSF46689">
    <property type="entry name" value="Homeodomain-like"/>
    <property type="match status" value="1"/>
</dbReference>
<gene>
    <name evidence="9" type="ORF">A10D4_05742</name>
</gene>
<dbReference type="OrthoDB" id="9802388at2"/>
<evidence type="ECO:0000313" key="9">
    <source>
        <dbReference type="EMBL" id="EKE84546.1"/>
    </source>
</evidence>
<dbReference type="GO" id="GO:0045893">
    <property type="term" value="P:positive regulation of DNA-templated transcription"/>
    <property type="evidence" value="ECO:0007669"/>
    <property type="project" value="UniProtKB-ARBA"/>
</dbReference>
<dbReference type="Gene3D" id="1.10.10.60">
    <property type="entry name" value="Homeodomain-like"/>
    <property type="match status" value="1"/>
</dbReference>
<feature type="region of interest" description="Disordered" evidence="7">
    <location>
        <begin position="1"/>
        <end position="26"/>
    </location>
</feature>
<proteinExistence type="inferred from homology"/>
<evidence type="ECO:0000259" key="8">
    <source>
        <dbReference type="Pfam" id="PF02954"/>
    </source>
</evidence>
<comment type="similarity">
    <text evidence="1">Belongs to the transcriptional regulatory Fis family.</text>
</comment>
<dbReference type="RefSeq" id="WP_008488298.1">
    <property type="nucleotide sequence ID" value="NZ_AMRG01000005.1"/>
</dbReference>
<comment type="caution">
    <text evidence="9">The sequence shown here is derived from an EMBL/GenBank/DDBJ whole genome shotgun (WGS) entry which is preliminary data.</text>
</comment>
<name>K2JM17_9GAMM</name>
<evidence type="ECO:0000256" key="6">
    <source>
        <dbReference type="ARBA" id="ARBA00029540"/>
    </source>
</evidence>
<organism evidence="9 10">
    <name type="scientific">Idiomarina xiamenensis 10-D-4</name>
    <dbReference type="NCBI Taxonomy" id="740709"/>
    <lineage>
        <taxon>Bacteria</taxon>
        <taxon>Pseudomonadati</taxon>
        <taxon>Pseudomonadota</taxon>
        <taxon>Gammaproteobacteria</taxon>
        <taxon>Alteromonadales</taxon>
        <taxon>Idiomarinaceae</taxon>
        <taxon>Idiomarina</taxon>
    </lineage>
</organism>
<dbReference type="PANTHER" id="PTHR47918">
    <property type="entry name" value="DNA-BINDING PROTEIN FIS"/>
    <property type="match status" value="1"/>
</dbReference>
<feature type="domain" description="DNA binding HTH" evidence="8">
    <location>
        <begin position="54"/>
        <end position="94"/>
    </location>
</feature>
<dbReference type="PRINTS" id="PR01591">
    <property type="entry name" value="DNABINDNGFIS"/>
</dbReference>
<dbReference type="PIRSF" id="PIRSF002097">
    <property type="entry name" value="DNA-binding_Fis"/>
    <property type="match status" value="1"/>
</dbReference>
<dbReference type="Pfam" id="PF02954">
    <property type="entry name" value="HTH_8"/>
    <property type="match status" value="1"/>
</dbReference>
<dbReference type="InterPro" id="IPR005412">
    <property type="entry name" value="Fis_DNA-bd"/>
</dbReference>
<keyword evidence="2" id="KW-0805">Transcription regulation</keyword>
<evidence type="ECO:0000256" key="4">
    <source>
        <dbReference type="ARBA" id="ARBA00023159"/>
    </source>
</evidence>
<evidence type="ECO:0000256" key="3">
    <source>
        <dbReference type="ARBA" id="ARBA00023125"/>
    </source>
</evidence>
<dbReference type="PATRIC" id="fig|740709.3.peg.1174"/>
<feature type="compositionally biased region" description="Polar residues" evidence="7">
    <location>
        <begin position="1"/>
        <end position="22"/>
    </location>
</feature>
<protein>
    <recommendedName>
        <fullName evidence="6">Putative Fis-like DNA-binding protein</fullName>
    </recommendedName>
</protein>
<dbReference type="NCBIfam" id="NF001659">
    <property type="entry name" value="PRK00430.1"/>
    <property type="match status" value="1"/>
</dbReference>
<dbReference type="STRING" id="740709.A10D4_05742"/>
<dbReference type="InterPro" id="IPR002197">
    <property type="entry name" value="HTH_Fis"/>
</dbReference>
<dbReference type="InterPro" id="IPR050207">
    <property type="entry name" value="Trans_regulatory_Fis"/>
</dbReference>